<gene>
    <name evidence="3" type="ORF">TWF696_008193</name>
</gene>
<comment type="caution">
    <text evidence="3">The sequence shown here is derived from an EMBL/GenBank/DDBJ whole genome shotgun (WGS) entry which is preliminary data.</text>
</comment>
<reference evidence="3 4" key="1">
    <citation type="submission" date="2019-10" db="EMBL/GenBank/DDBJ databases">
        <authorList>
            <person name="Palmer J.M."/>
        </authorList>
    </citation>
    <scope>NUCLEOTIDE SEQUENCE [LARGE SCALE GENOMIC DNA]</scope>
    <source>
        <strain evidence="3 4">TWF696</strain>
    </source>
</reference>
<dbReference type="InterPro" id="IPR040151">
    <property type="entry name" value="Gfd2/YDR514C-like"/>
</dbReference>
<sequence length="393" mass="44171">MDLSAPAPKYCLLKTIRRWPYKKTSKASQAVLKRFFDKEPFFNRPWDIYVAQSPDSGSLGGIVVPFTQVKAFFEQTQSETDVMLSTRDRDLIFDPNGSSEFVIHFVGTSQSWNSYEAISNTLVGQDFQAPVPTNRQSKQAKNARSERKKQAQLQNRLNMLKSAAEIVNGKQDYAFISIDIESWEKNHDIITELGLSLYVSNAEHTNLDETGYHITSDHIIVKEHRSFKNGDYVADASGNFEFGKSRYVPLAELQATVASFMEAARTLPQADELKDSKTSKNRSPETTTNSQRQLVLVGHDVNADIEYLRKLGYNSELTQFTIIFDTMEMWKGIADTPNGISLTKLCNELGIVAWNVHNAGNDARYTLNAFLAMAKIWQNKPGDLQPVGMDGTG</sequence>
<feature type="region of interest" description="Disordered" evidence="1">
    <location>
        <begin position="271"/>
        <end position="290"/>
    </location>
</feature>
<feature type="region of interest" description="Disordered" evidence="1">
    <location>
        <begin position="128"/>
        <end position="147"/>
    </location>
</feature>
<feature type="domain" description="Gfd2/YDR514C-like C-terminal" evidence="2">
    <location>
        <begin position="175"/>
        <end position="373"/>
    </location>
</feature>
<dbReference type="PANTHER" id="PTHR28083">
    <property type="entry name" value="GOOD FOR FULL DBP5 ACTIVITY PROTEIN 2"/>
    <property type="match status" value="1"/>
</dbReference>
<evidence type="ECO:0000259" key="2">
    <source>
        <dbReference type="Pfam" id="PF21762"/>
    </source>
</evidence>
<dbReference type="GO" id="GO:0005634">
    <property type="term" value="C:nucleus"/>
    <property type="evidence" value="ECO:0007669"/>
    <property type="project" value="TreeGrafter"/>
</dbReference>
<dbReference type="InterPro" id="IPR036397">
    <property type="entry name" value="RNaseH_sf"/>
</dbReference>
<accession>A0AAV9UMG6</accession>
<dbReference type="AlphaFoldDB" id="A0AAV9UMG6"/>
<dbReference type="PANTHER" id="PTHR28083:SF1">
    <property type="entry name" value="GOOD FOR FULL DBP5 ACTIVITY PROTEIN 2"/>
    <property type="match status" value="1"/>
</dbReference>
<dbReference type="Gene3D" id="3.30.420.10">
    <property type="entry name" value="Ribonuclease H-like superfamily/Ribonuclease H"/>
    <property type="match status" value="1"/>
</dbReference>
<keyword evidence="4" id="KW-1185">Reference proteome</keyword>
<name>A0AAV9UMG6_9PEZI</name>
<protein>
    <recommendedName>
        <fullName evidence="2">Gfd2/YDR514C-like C-terminal domain-containing protein</fullName>
    </recommendedName>
</protein>
<organism evidence="3 4">
    <name type="scientific">Orbilia brochopaga</name>
    <dbReference type="NCBI Taxonomy" id="3140254"/>
    <lineage>
        <taxon>Eukaryota</taxon>
        <taxon>Fungi</taxon>
        <taxon>Dikarya</taxon>
        <taxon>Ascomycota</taxon>
        <taxon>Pezizomycotina</taxon>
        <taxon>Orbiliomycetes</taxon>
        <taxon>Orbiliales</taxon>
        <taxon>Orbiliaceae</taxon>
        <taxon>Orbilia</taxon>
    </lineage>
</organism>
<evidence type="ECO:0000313" key="3">
    <source>
        <dbReference type="EMBL" id="KAK6344562.1"/>
    </source>
</evidence>
<dbReference type="SUPFAM" id="SSF53098">
    <property type="entry name" value="Ribonuclease H-like"/>
    <property type="match status" value="1"/>
</dbReference>
<feature type="compositionally biased region" description="Polar residues" evidence="1">
    <location>
        <begin position="131"/>
        <end position="142"/>
    </location>
</feature>
<dbReference type="EMBL" id="JAVHNQ010000006">
    <property type="protein sequence ID" value="KAK6344562.1"/>
    <property type="molecule type" value="Genomic_DNA"/>
</dbReference>
<proteinExistence type="predicted"/>
<dbReference type="InterPro" id="IPR012337">
    <property type="entry name" value="RNaseH-like_sf"/>
</dbReference>
<dbReference type="InterPro" id="IPR048519">
    <property type="entry name" value="Gfd2/YDR514C-like_C"/>
</dbReference>
<dbReference type="Proteomes" id="UP001375240">
    <property type="component" value="Unassembled WGS sequence"/>
</dbReference>
<dbReference type="Pfam" id="PF21762">
    <property type="entry name" value="DEDDh_C"/>
    <property type="match status" value="1"/>
</dbReference>
<evidence type="ECO:0000313" key="4">
    <source>
        <dbReference type="Proteomes" id="UP001375240"/>
    </source>
</evidence>
<evidence type="ECO:0000256" key="1">
    <source>
        <dbReference type="SAM" id="MobiDB-lite"/>
    </source>
</evidence>
<dbReference type="GO" id="GO:0003676">
    <property type="term" value="F:nucleic acid binding"/>
    <property type="evidence" value="ECO:0007669"/>
    <property type="project" value="InterPro"/>
</dbReference>